<name>A0ABN6IXG7_9CLOT</name>
<keyword evidence="2" id="KW-1185">Reference proteome</keyword>
<sequence>MKIIKFLIFFLISVISFTVISKAITIPVDYKEGIYNISEDKGLNSTAKLLTPNNITSLIVVDTNSNEKFYKRFDTVDEVITLGSIKKGDVIIIAGKGEITINFTN</sequence>
<proteinExistence type="predicted"/>
<accession>A0ABN6IXG7</accession>
<organism evidence="1 2">
    <name type="scientific">Clostridium gelidum</name>
    <dbReference type="NCBI Taxonomy" id="704125"/>
    <lineage>
        <taxon>Bacteria</taxon>
        <taxon>Bacillati</taxon>
        <taxon>Bacillota</taxon>
        <taxon>Clostridia</taxon>
        <taxon>Eubacteriales</taxon>
        <taxon>Clostridiaceae</taxon>
        <taxon>Clostridium</taxon>
    </lineage>
</organism>
<reference evidence="2" key="1">
    <citation type="submission" date="2021-07" db="EMBL/GenBank/DDBJ databases">
        <title>Complete genome sequencing of a Clostridium isolate.</title>
        <authorList>
            <person name="Ueki A."/>
            <person name="Tonouchi A."/>
        </authorList>
    </citation>
    <scope>NUCLEOTIDE SEQUENCE [LARGE SCALE GENOMIC DNA]</scope>
    <source>
        <strain evidence="2">C5S11</strain>
    </source>
</reference>
<dbReference type="RefSeq" id="WP_224033227.1">
    <property type="nucleotide sequence ID" value="NZ_AP024849.1"/>
</dbReference>
<evidence type="ECO:0000313" key="1">
    <source>
        <dbReference type="EMBL" id="BCZ46825.1"/>
    </source>
</evidence>
<dbReference type="EMBL" id="AP024849">
    <property type="protein sequence ID" value="BCZ46825.1"/>
    <property type="molecule type" value="Genomic_DNA"/>
</dbReference>
<protein>
    <submittedName>
        <fullName evidence="1">Uncharacterized protein</fullName>
    </submittedName>
</protein>
<gene>
    <name evidence="1" type="ORF">psyc5s11_28920</name>
</gene>
<evidence type="ECO:0000313" key="2">
    <source>
        <dbReference type="Proteomes" id="UP000824633"/>
    </source>
</evidence>
<dbReference type="Proteomes" id="UP000824633">
    <property type="component" value="Chromosome"/>
</dbReference>